<evidence type="ECO:0000256" key="3">
    <source>
        <dbReference type="ARBA" id="ARBA00022692"/>
    </source>
</evidence>
<dbReference type="EMBL" id="AP024849">
    <property type="protein sequence ID" value="BCZ49017.1"/>
    <property type="molecule type" value="Genomic_DNA"/>
</dbReference>
<evidence type="ECO:0000313" key="8">
    <source>
        <dbReference type="EMBL" id="BCZ49017.1"/>
    </source>
</evidence>
<dbReference type="PANTHER" id="PTHR38459">
    <property type="entry name" value="PROPHAGE BACTOPRENOL-LINKED GLUCOSE TRANSLOCASE HOMOLOG"/>
    <property type="match status" value="1"/>
</dbReference>
<dbReference type="Proteomes" id="UP000824633">
    <property type="component" value="Chromosome"/>
</dbReference>
<feature type="transmembrane region" description="Helical" evidence="6">
    <location>
        <begin position="98"/>
        <end position="117"/>
    </location>
</feature>
<sequence length="128" mass="14476">MIKSMNNSFSRFLLVGGTSTILDYVIYIILSRYIDYSLAKVISMCCACTYSFFLNKEFSFKDQSKNNIDQLIKYVVAQVINITVNVLVNAFVLKTVGIKIIAFIVATGTAMIVNYLLQKVFVFRGVKK</sequence>
<protein>
    <recommendedName>
        <fullName evidence="7">GtrA/DPMS transmembrane domain-containing protein</fullName>
    </recommendedName>
</protein>
<evidence type="ECO:0000313" key="9">
    <source>
        <dbReference type="Proteomes" id="UP000824633"/>
    </source>
</evidence>
<evidence type="ECO:0000256" key="1">
    <source>
        <dbReference type="ARBA" id="ARBA00004141"/>
    </source>
</evidence>
<dbReference type="Pfam" id="PF04138">
    <property type="entry name" value="GtrA_DPMS_TM"/>
    <property type="match status" value="1"/>
</dbReference>
<organism evidence="8 9">
    <name type="scientific">Clostridium gelidum</name>
    <dbReference type="NCBI Taxonomy" id="704125"/>
    <lineage>
        <taxon>Bacteria</taxon>
        <taxon>Bacillati</taxon>
        <taxon>Bacillota</taxon>
        <taxon>Clostridia</taxon>
        <taxon>Eubacteriales</taxon>
        <taxon>Clostridiaceae</taxon>
        <taxon>Clostridium</taxon>
    </lineage>
</organism>
<dbReference type="RefSeq" id="WP_224035230.1">
    <property type="nucleotide sequence ID" value="NZ_AP024849.1"/>
</dbReference>
<feature type="domain" description="GtrA/DPMS transmembrane" evidence="7">
    <location>
        <begin position="11"/>
        <end position="123"/>
    </location>
</feature>
<dbReference type="InterPro" id="IPR051401">
    <property type="entry name" value="GtrA_CellWall_Glycosyl"/>
</dbReference>
<evidence type="ECO:0000256" key="4">
    <source>
        <dbReference type="ARBA" id="ARBA00022989"/>
    </source>
</evidence>
<comment type="similarity">
    <text evidence="2">Belongs to the GtrA family.</text>
</comment>
<comment type="subcellular location">
    <subcellularLocation>
        <location evidence="1">Membrane</location>
        <topology evidence="1">Multi-pass membrane protein</topology>
    </subcellularLocation>
</comment>
<feature type="transmembrane region" description="Helical" evidence="6">
    <location>
        <begin position="74"/>
        <end position="92"/>
    </location>
</feature>
<accession>A0ABN6J453</accession>
<proteinExistence type="inferred from homology"/>
<evidence type="ECO:0000256" key="6">
    <source>
        <dbReference type="SAM" id="Phobius"/>
    </source>
</evidence>
<evidence type="ECO:0000256" key="2">
    <source>
        <dbReference type="ARBA" id="ARBA00009399"/>
    </source>
</evidence>
<keyword evidence="3 6" id="KW-0812">Transmembrane</keyword>
<name>A0ABN6J453_9CLOT</name>
<gene>
    <name evidence="8" type="ORF">psyc5s11_50840</name>
</gene>
<feature type="transmembrane region" description="Helical" evidence="6">
    <location>
        <begin position="12"/>
        <end position="30"/>
    </location>
</feature>
<evidence type="ECO:0000256" key="5">
    <source>
        <dbReference type="ARBA" id="ARBA00023136"/>
    </source>
</evidence>
<keyword evidence="9" id="KW-1185">Reference proteome</keyword>
<evidence type="ECO:0000259" key="7">
    <source>
        <dbReference type="Pfam" id="PF04138"/>
    </source>
</evidence>
<keyword evidence="4 6" id="KW-1133">Transmembrane helix</keyword>
<dbReference type="InterPro" id="IPR007267">
    <property type="entry name" value="GtrA_DPMS_TM"/>
</dbReference>
<dbReference type="PANTHER" id="PTHR38459:SF1">
    <property type="entry name" value="PROPHAGE BACTOPRENOL-LINKED GLUCOSE TRANSLOCASE HOMOLOG"/>
    <property type="match status" value="1"/>
</dbReference>
<keyword evidence="5 6" id="KW-0472">Membrane</keyword>
<reference evidence="9" key="1">
    <citation type="submission" date="2021-07" db="EMBL/GenBank/DDBJ databases">
        <title>Complete genome sequencing of a Clostridium isolate.</title>
        <authorList>
            <person name="Ueki A."/>
            <person name="Tonouchi A."/>
        </authorList>
    </citation>
    <scope>NUCLEOTIDE SEQUENCE [LARGE SCALE GENOMIC DNA]</scope>
    <source>
        <strain evidence="9">C5S11</strain>
    </source>
</reference>